<dbReference type="GO" id="GO:0000976">
    <property type="term" value="F:transcription cis-regulatory region binding"/>
    <property type="evidence" value="ECO:0007669"/>
    <property type="project" value="TreeGrafter"/>
</dbReference>
<dbReference type="SMART" id="SM00380">
    <property type="entry name" value="AP2"/>
    <property type="match status" value="1"/>
</dbReference>
<sequence length="230" mass="26403">MRGKGGAEKLKCKYRGVRQRTWEWVSEIRKPYRGGRLWLGSFDTAIQAAQAFDDASRRMYGENTFLNFPGAKQLTKSVSEVGRRVEELKIGVLKREPVECNVGLGCFRDVVYEKMKVKVRNAVIALINQEREGNEIDRSLVRDVLEVFVEIGYENGKDNLDYYVNDFETAFLTDMVNYYAGKGSNGIKAVECLQREMDRVSHYLHFSTGEKLLRQVQGQLLPENAEQDLE</sequence>
<dbReference type="PANTHER" id="PTHR31241:SF62">
    <property type="entry name" value="DEHYDRATION-RESPONSIVE ELEMENT-BINDING PROTEIN 2D"/>
    <property type="match status" value="1"/>
</dbReference>
<dbReference type="PROSITE" id="PS51032">
    <property type="entry name" value="AP2_ERF"/>
    <property type="match status" value="1"/>
</dbReference>
<comment type="similarity">
    <text evidence="9">Belongs to the AP2/ERF transcription factor family. ERF subfamily.</text>
</comment>
<evidence type="ECO:0000256" key="4">
    <source>
        <dbReference type="ARBA" id="ARBA00023016"/>
    </source>
</evidence>
<dbReference type="PANTHER" id="PTHR31241">
    <property type="entry name" value="DEHYDRATION-RESPONSIVE ELEMENT-BINDING PROTEIN 2C"/>
    <property type="match status" value="1"/>
</dbReference>
<dbReference type="InterPro" id="IPR001373">
    <property type="entry name" value="Cullin_N"/>
</dbReference>
<dbReference type="Proteomes" id="UP001202328">
    <property type="component" value="Unassembled WGS sequence"/>
</dbReference>
<proteinExistence type="inferred from homology"/>
<reference evidence="11" key="1">
    <citation type="submission" date="2022-04" db="EMBL/GenBank/DDBJ databases">
        <title>A functionally conserved STORR gene fusion in Papaver species that diverged 16.8 million years ago.</title>
        <authorList>
            <person name="Catania T."/>
        </authorList>
    </citation>
    <scope>NUCLEOTIDE SEQUENCE</scope>
    <source>
        <strain evidence="11">S-188037</strain>
    </source>
</reference>
<evidence type="ECO:0000256" key="9">
    <source>
        <dbReference type="ARBA" id="ARBA00024343"/>
    </source>
</evidence>
<dbReference type="Gene3D" id="3.30.730.10">
    <property type="entry name" value="AP2/ERF domain"/>
    <property type="match status" value="1"/>
</dbReference>
<evidence type="ECO:0000256" key="8">
    <source>
        <dbReference type="ARBA" id="ARBA00023242"/>
    </source>
</evidence>
<evidence type="ECO:0000256" key="2">
    <source>
        <dbReference type="ARBA" id="ARBA00006019"/>
    </source>
</evidence>
<evidence type="ECO:0000256" key="5">
    <source>
        <dbReference type="ARBA" id="ARBA00023125"/>
    </source>
</evidence>
<dbReference type="EMBL" id="JAJJMB010017752">
    <property type="protein sequence ID" value="KAI3835312.1"/>
    <property type="molecule type" value="Genomic_DNA"/>
</dbReference>
<dbReference type="SUPFAM" id="SSF74788">
    <property type="entry name" value="Cullin repeat-like"/>
    <property type="match status" value="1"/>
</dbReference>
<dbReference type="AlphaFoldDB" id="A0AAD4RVS7"/>
<dbReference type="InterPro" id="IPR016159">
    <property type="entry name" value="Cullin_repeat-like_dom_sf"/>
</dbReference>
<dbReference type="GO" id="GO:0031625">
    <property type="term" value="F:ubiquitin protein ligase binding"/>
    <property type="evidence" value="ECO:0007669"/>
    <property type="project" value="InterPro"/>
</dbReference>
<comment type="caution">
    <text evidence="11">The sequence shown here is derived from an EMBL/GenBank/DDBJ whole genome shotgun (WGS) entry which is preliminary data.</text>
</comment>
<organism evidence="11 12">
    <name type="scientific">Papaver atlanticum</name>
    <dbReference type="NCBI Taxonomy" id="357466"/>
    <lineage>
        <taxon>Eukaryota</taxon>
        <taxon>Viridiplantae</taxon>
        <taxon>Streptophyta</taxon>
        <taxon>Embryophyta</taxon>
        <taxon>Tracheophyta</taxon>
        <taxon>Spermatophyta</taxon>
        <taxon>Magnoliopsida</taxon>
        <taxon>Ranunculales</taxon>
        <taxon>Papaveraceae</taxon>
        <taxon>Papaveroideae</taxon>
        <taxon>Papaver</taxon>
    </lineage>
</organism>
<evidence type="ECO:0000256" key="1">
    <source>
        <dbReference type="ARBA" id="ARBA00004123"/>
    </source>
</evidence>
<keyword evidence="12" id="KW-1185">Reference proteome</keyword>
<dbReference type="PRINTS" id="PR00367">
    <property type="entry name" value="ETHRSPELEMNT"/>
</dbReference>
<dbReference type="GO" id="GO:0005634">
    <property type="term" value="C:nucleus"/>
    <property type="evidence" value="ECO:0007669"/>
    <property type="project" value="UniProtKB-SubCell"/>
</dbReference>
<feature type="domain" description="AP2/ERF" evidence="10">
    <location>
        <begin position="13"/>
        <end position="69"/>
    </location>
</feature>
<dbReference type="CDD" id="cd00018">
    <property type="entry name" value="AP2"/>
    <property type="match status" value="1"/>
</dbReference>
<keyword evidence="4" id="KW-0346">Stress response</keyword>
<dbReference type="GO" id="GO:0006950">
    <property type="term" value="P:response to stress"/>
    <property type="evidence" value="ECO:0007669"/>
    <property type="project" value="TreeGrafter"/>
</dbReference>
<dbReference type="InterPro" id="IPR001471">
    <property type="entry name" value="AP2/ERF_dom"/>
</dbReference>
<dbReference type="InterPro" id="IPR016177">
    <property type="entry name" value="DNA-bd_dom_sf"/>
</dbReference>
<dbReference type="Gene3D" id="1.20.1310.10">
    <property type="entry name" value="Cullin Repeats"/>
    <property type="match status" value="1"/>
</dbReference>
<accession>A0AAD4RVS7</accession>
<keyword evidence="5" id="KW-0238">DNA-binding</keyword>
<evidence type="ECO:0000256" key="7">
    <source>
        <dbReference type="ARBA" id="ARBA00023163"/>
    </source>
</evidence>
<dbReference type="GO" id="GO:0045893">
    <property type="term" value="P:positive regulation of DNA-templated transcription"/>
    <property type="evidence" value="ECO:0007669"/>
    <property type="project" value="TreeGrafter"/>
</dbReference>
<comment type="subcellular location">
    <subcellularLocation>
        <location evidence="1">Nucleus</location>
    </subcellularLocation>
</comment>
<evidence type="ECO:0000259" key="10">
    <source>
        <dbReference type="PROSITE" id="PS51032"/>
    </source>
</evidence>
<evidence type="ECO:0000313" key="11">
    <source>
        <dbReference type="EMBL" id="KAI3835312.1"/>
    </source>
</evidence>
<keyword evidence="3" id="KW-0805">Transcription regulation</keyword>
<comment type="similarity">
    <text evidence="2">Belongs to the cullin family.</text>
</comment>
<evidence type="ECO:0000256" key="3">
    <source>
        <dbReference type="ARBA" id="ARBA00023015"/>
    </source>
</evidence>
<dbReference type="GO" id="GO:0003700">
    <property type="term" value="F:DNA-binding transcription factor activity"/>
    <property type="evidence" value="ECO:0007669"/>
    <property type="project" value="InterPro"/>
</dbReference>
<keyword evidence="8" id="KW-0539">Nucleus</keyword>
<evidence type="ECO:0000256" key="6">
    <source>
        <dbReference type="ARBA" id="ARBA00023159"/>
    </source>
</evidence>
<dbReference type="GO" id="GO:0006511">
    <property type="term" value="P:ubiquitin-dependent protein catabolic process"/>
    <property type="evidence" value="ECO:0007669"/>
    <property type="project" value="InterPro"/>
</dbReference>
<name>A0AAD4RVS7_9MAGN</name>
<keyword evidence="7" id="KW-0804">Transcription</keyword>
<protein>
    <recommendedName>
        <fullName evidence="10">AP2/ERF domain-containing protein</fullName>
    </recommendedName>
</protein>
<dbReference type="InterPro" id="IPR036955">
    <property type="entry name" value="AP2/ERF_dom_sf"/>
</dbReference>
<keyword evidence="6" id="KW-0010">Activator</keyword>
<evidence type="ECO:0000313" key="12">
    <source>
        <dbReference type="Proteomes" id="UP001202328"/>
    </source>
</evidence>
<dbReference type="SUPFAM" id="SSF54171">
    <property type="entry name" value="DNA-binding domain"/>
    <property type="match status" value="1"/>
</dbReference>
<dbReference type="Pfam" id="PF00888">
    <property type="entry name" value="Cullin"/>
    <property type="match status" value="1"/>
</dbReference>
<gene>
    <name evidence="11" type="ORF">MKW98_020428</name>
</gene>